<keyword evidence="2" id="KW-0472">Membrane</keyword>
<feature type="region of interest" description="Disordered" evidence="1">
    <location>
        <begin position="718"/>
        <end position="740"/>
    </location>
</feature>
<reference evidence="4" key="2">
    <citation type="submission" date="2022-06" db="UniProtKB">
        <authorList>
            <consortium name="EnsemblMetazoa"/>
        </authorList>
    </citation>
    <scope>IDENTIFICATION</scope>
    <source>
        <strain evidence="4">PS312</strain>
    </source>
</reference>
<feature type="region of interest" description="Disordered" evidence="1">
    <location>
        <begin position="392"/>
        <end position="417"/>
    </location>
</feature>
<feature type="region of interest" description="Disordered" evidence="1">
    <location>
        <begin position="770"/>
        <end position="800"/>
    </location>
</feature>
<name>A0A2A6BNS2_PRIPA</name>
<reference evidence="5" key="1">
    <citation type="journal article" date="2008" name="Nat. Genet.">
        <title>The Pristionchus pacificus genome provides a unique perspective on nematode lifestyle and parasitism.</title>
        <authorList>
            <person name="Dieterich C."/>
            <person name="Clifton S.W."/>
            <person name="Schuster L.N."/>
            <person name="Chinwalla A."/>
            <person name="Delehaunty K."/>
            <person name="Dinkelacker I."/>
            <person name="Fulton L."/>
            <person name="Fulton R."/>
            <person name="Godfrey J."/>
            <person name="Minx P."/>
            <person name="Mitreva M."/>
            <person name="Roeseler W."/>
            <person name="Tian H."/>
            <person name="Witte H."/>
            <person name="Yang S.P."/>
            <person name="Wilson R.K."/>
            <person name="Sommer R.J."/>
        </authorList>
    </citation>
    <scope>NUCLEOTIDE SEQUENCE [LARGE SCALE GENOMIC DNA]</scope>
    <source>
        <strain evidence="5">PS312</strain>
    </source>
</reference>
<dbReference type="EnsemblMetazoa" id="PPA08616.1">
    <property type="protein sequence ID" value="PPA08616.1"/>
    <property type="gene ID" value="WBGene00098170"/>
</dbReference>
<feature type="compositionally biased region" description="Polar residues" evidence="1">
    <location>
        <begin position="398"/>
        <end position="410"/>
    </location>
</feature>
<keyword evidence="5" id="KW-1185">Reference proteome</keyword>
<evidence type="ECO:0000256" key="2">
    <source>
        <dbReference type="SAM" id="Phobius"/>
    </source>
</evidence>
<feature type="compositionally biased region" description="Low complexity" evidence="1">
    <location>
        <begin position="726"/>
        <end position="739"/>
    </location>
</feature>
<feature type="region of interest" description="Disordered" evidence="1">
    <location>
        <begin position="745"/>
        <end position="764"/>
    </location>
</feature>
<proteinExistence type="predicted"/>
<feature type="signal peptide" evidence="3">
    <location>
        <begin position="1"/>
        <end position="15"/>
    </location>
</feature>
<keyword evidence="2" id="KW-0812">Transmembrane</keyword>
<keyword evidence="2" id="KW-1133">Transmembrane helix</keyword>
<dbReference type="Proteomes" id="UP000005239">
    <property type="component" value="Unassembled WGS sequence"/>
</dbReference>
<evidence type="ECO:0000313" key="4">
    <source>
        <dbReference type="EnsemblMetazoa" id="PPA08616.1"/>
    </source>
</evidence>
<accession>A0A8R1U843</accession>
<evidence type="ECO:0000313" key="5">
    <source>
        <dbReference type="Proteomes" id="UP000005239"/>
    </source>
</evidence>
<evidence type="ECO:0000256" key="1">
    <source>
        <dbReference type="SAM" id="MobiDB-lite"/>
    </source>
</evidence>
<protein>
    <submittedName>
        <fullName evidence="4">Uncharacterized protein</fullName>
    </submittedName>
</protein>
<accession>A0A2A6BNS2</accession>
<dbReference type="AlphaFoldDB" id="A0A2A6BNS2"/>
<keyword evidence="3" id="KW-0732">Signal</keyword>
<feature type="chain" id="PRO_5043960597" evidence="3">
    <location>
        <begin position="16"/>
        <end position="852"/>
    </location>
</feature>
<feature type="transmembrane region" description="Helical" evidence="2">
    <location>
        <begin position="684"/>
        <end position="709"/>
    </location>
</feature>
<gene>
    <name evidence="4" type="primary">WBGene00098170</name>
</gene>
<evidence type="ECO:0000256" key="3">
    <source>
        <dbReference type="SAM" id="SignalP"/>
    </source>
</evidence>
<feature type="compositionally biased region" description="Polar residues" evidence="1">
    <location>
        <begin position="778"/>
        <end position="793"/>
    </location>
</feature>
<organism evidence="4 5">
    <name type="scientific">Pristionchus pacificus</name>
    <name type="common">Parasitic nematode worm</name>
    <dbReference type="NCBI Taxonomy" id="54126"/>
    <lineage>
        <taxon>Eukaryota</taxon>
        <taxon>Metazoa</taxon>
        <taxon>Ecdysozoa</taxon>
        <taxon>Nematoda</taxon>
        <taxon>Chromadorea</taxon>
        <taxon>Rhabditida</taxon>
        <taxon>Rhabditina</taxon>
        <taxon>Diplogasteromorpha</taxon>
        <taxon>Diplogasteroidea</taxon>
        <taxon>Neodiplogasteridae</taxon>
        <taxon>Pristionchus</taxon>
    </lineage>
</organism>
<sequence>MILLPLLAFLPLLLSSPADFCPADAACLQYTLCTPVENPPEQNENRAVDNGNPDVIDKKRRRRKRWEKVQKAQFVESNTQYGDGSGCSALDRMDTVRMEFRLTSASDLLIRFTSSETNITKLFYPISFELNIDSNLFFQAYKESEVYISYLGGATYTIESRPGEPIAGHFTIKCNSDDKYAVCYSGIISYEDLNLQERQERKETEKFRTKLKELTPCNFKNASTLPVYQPVFKNAGRKVACTGEDKKLWIKGYDMNSRNGWSEVNQIECKDAKWNINGRPRNYNFIELMCYVTNPWRTGESNCSFNISKACVDKRNCDLTITPTRATCASELLINEGRIAPNIWEKASEIVCIDEKWHWLPSPDGELKPLKDRKILCHIGFFVFVKISTRKPKKQPKTETSQGVPPSSQGAVPPPQSHLPSFLPPSLFPSGRPPLDDSASIRSSDPAQLYNASCDDETEACFYMSLCEPYITEIKVFEGNLSLTLADCFDGEKRSVIEFGFRQTSANALSVRFKSSKNDLSKFAADPTIDKFAFDMNKLKFSFNTTPLAMEIARGEPLRAKFTMKTEQPAYIAFTDLHVTWVNKGEPDTVVTAEVPGFAERLIVLRTLRIDKSTNETFSNWENVDGIFCLNEQWFYLNGTSAPKPVGKRNISCAAVAQISEGNITEAPPQASTEQERTLAQGALVWWLLGGTVSLFFGLFLVIITVCYFRNRTKKRRETGHSPTVKGISGSSKAISASSKETEKALGVVRSSRENESPLARSPAEKWRIKWRSDSKNAKTTAPPSKETPSTSRHSADKVSAEQISFTGAKGSNDKISAEKVSAEQLSKASYHRYIDWINHFAVNRINHISEF</sequence>